<dbReference type="SMART" id="SM00028">
    <property type="entry name" value="TPR"/>
    <property type="match status" value="13"/>
</dbReference>
<keyword evidence="6" id="KW-1185">Reference proteome</keyword>
<comment type="caution">
    <text evidence="5">The sequence shown here is derived from an EMBL/GenBank/DDBJ whole genome shotgun (WGS) entry which is preliminary data.</text>
</comment>
<evidence type="ECO:0000313" key="6">
    <source>
        <dbReference type="Proteomes" id="UP001150062"/>
    </source>
</evidence>
<keyword evidence="2 3" id="KW-0802">TPR repeat</keyword>
<dbReference type="Gene3D" id="1.25.40.10">
    <property type="entry name" value="Tetratricopeptide repeat domain"/>
    <property type="match status" value="6"/>
</dbReference>
<dbReference type="Pfam" id="PF00515">
    <property type="entry name" value="TPR_1"/>
    <property type="match status" value="3"/>
</dbReference>
<dbReference type="PANTHER" id="PTHR44858:SF1">
    <property type="entry name" value="UDP-N-ACETYLGLUCOSAMINE--PEPTIDE N-ACETYLGLUCOSAMINYLTRANSFERASE SPINDLY-RELATED"/>
    <property type="match status" value="1"/>
</dbReference>
<feature type="repeat" description="TPR" evidence="3">
    <location>
        <begin position="505"/>
        <end position="538"/>
    </location>
</feature>
<dbReference type="EMBL" id="JAOAOG010000226">
    <property type="protein sequence ID" value="KAJ6239284.1"/>
    <property type="molecule type" value="Genomic_DNA"/>
</dbReference>
<feature type="compositionally biased region" description="Low complexity" evidence="4">
    <location>
        <begin position="463"/>
        <end position="473"/>
    </location>
</feature>
<proteinExistence type="predicted"/>
<feature type="repeat" description="TPR" evidence="3">
    <location>
        <begin position="111"/>
        <end position="144"/>
    </location>
</feature>
<dbReference type="InterPro" id="IPR050498">
    <property type="entry name" value="Ycf3"/>
</dbReference>
<name>A0ABQ8Y4T0_9EUKA</name>
<reference evidence="5" key="1">
    <citation type="submission" date="2022-08" db="EMBL/GenBank/DDBJ databases">
        <title>Novel sulfate-reducing endosymbionts in the free-living metamonad Anaeramoeba.</title>
        <authorList>
            <person name="Jerlstrom-Hultqvist J."/>
            <person name="Cepicka I."/>
            <person name="Gallot-Lavallee L."/>
            <person name="Salas-Leiva D."/>
            <person name="Curtis B.A."/>
            <person name="Zahonova K."/>
            <person name="Pipaliya S."/>
            <person name="Dacks J."/>
            <person name="Roger A.J."/>
        </authorList>
    </citation>
    <scope>NUCLEOTIDE SEQUENCE</scope>
    <source>
        <strain evidence="5">Schooner1</strain>
    </source>
</reference>
<dbReference type="PANTHER" id="PTHR44858">
    <property type="entry name" value="TETRATRICOPEPTIDE REPEAT PROTEIN 6"/>
    <property type="match status" value="1"/>
</dbReference>
<accession>A0ABQ8Y4T0</accession>
<feature type="repeat" description="TPR" evidence="3">
    <location>
        <begin position="281"/>
        <end position="314"/>
    </location>
</feature>
<evidence type="ECO:0000256" key="3">
    <source>
        <dbReference type="PROSITE-ProRule" id="PRU00339"/>
    </source>
</evidence>
<evidence type="ECO:0000313" key="5">
    <source>
        <dbReference type="EMBL" id="KAJ6239284.1"/>
    </source>
</evidence>
<feature type="repeat" description="TPR" evidence="3">
    <location>
        <begin position="42"/>
        <end position="75"/>
    </location>
</feature>
<dbReference type="Pfam" id="PF13181">
    <property type="entry name" value="TPR_8"/>
    <property type="match status" value="3"/>
</dbReference>
<feature type="compositionally biased region" description="Low complexity" evidence="4">
    <location>
        <begin position="442"/>
        <end position="454"/>
    </location>
</feature>
<protein>
    <submittedName>
        <fullName evidence="5">Uncharacterized protein</fullName>
    </submittedName>
</protein>
<feature type="repeat" description="TPR" evidence="3">
    <location>
        <begin position="145"/>
        <end position="178"/>
    </location>
</feature>
<evidence type="ECO:0000256" key="1">
    <source>
        <dbReference type="ARBA" id="ARBA00022737"/>
    </source>
</evidence>
<feature type="repeat" description="TPR" evidence="3">
    <location>
        <begin position="213"/>
        <end position="246"/>
    </location>
</feature>
<feature type="repeat" description="TPR" evidence="3">
    <location>
        <begin position="349"/>
        <end position="382"/>
    </location>
</feature>
<organism evidence="5 6">
    <name type="scientific">Anaeramoeba flamelloides</name>
    <dbReference type="NCBI Taxonomy" id="1746091"/>
    <lineage>
        <taxon>Eukaryota</taxon>
        <taxon>Metamonada</taxon>
        <taxon>Anaeramoebidae</taxon>
        <taxon>Anaeramoeba</taxon>
    </lineage>
</organism>
<feature type="repeat" description="TPR" evidence="3">
    <location>
        <begin position="247"/>
        <end position="280"/>
    </location>
</feature>
<gene>
    <name evidence="5" type="ORF">M0813_25166</name>
</gene>
<evidence type="ECO:0000256" key="4">
    <source>
        <dbReference type="SAM" id="MobiDB-lite"/>
    </source>
</evidence>
<dbReference type="InterPro" id="IPR011990">
    <property type="entry name" value="TPR-like_helical_dom_sf"/>
</dbReference>
<feature type="region of interest" description="Disordered" evidence="4">
    <location>
        <begin position="442"/>
        <end position="502"/>
    </location>
</feature>
<feature type="compositionally biased region" description="Basic and acidic residues" evidence="4">
    <location>
        <begin position="489"/>
        <end position="501"/>
    </location>
</feature>
<keyword evidence="1" id="KW-0677">Repeat</keyword>
<dbReference type="InterPro" id="IPR019734">
    <property type="entry name" value="TPR_rpt"/>
</dbReference>
<dbReference type="SUPFAM" id="SSF48452">
    <property type="entry name" value="TPR-like"/>
    <property type="match status" value="2"/>
</dbReference>
<sequence>MSNKTKNNKEYEKVSSLLTNSSTIDQALKKIKELTCKSPDDPKLWVLLGEAFTKKGLTDKALFSFSESIRLKKNNPQPHYQQALIYNALPNKDDEAFRSIKLAIKYDKKNADYYSFRSKMYLKLKNNNLAFQDLNRALLIDPKRCFDLIRRGSIYQRYGQFHKANDDFYQATKIKPASSSVLEKYVNFLYLQRNWELSIKYLKRGIKLKPHHHQFWYQLANCYNHLNKLKTALECYSKSLDLSPENSSYWCNRGSAYDKQGNYDQAISDCTKAIEMDPQNARFYYTRGLVYRNMGKFQKSLQDFDRAIKINPTNSKFHFGKATVYEQKSHWKKVIENLKVATSLNEKIPEFKFKLGSAYLMLTNYEQAITFFNQAIKIKNNNSLFFLKRGIAYFKSSDFQSSLQDFNTVIKIISSDTDKSNSENKNIKKKSKILNENINIYQNHNSSSSSSNNNDNEKDNDNDNNNINNYYNHNKNRTGEGKSNSNNSRNDKENGNDHDNENIQAKVWNWKGKAELNLSQYANSIVSFSNAIKQNPKNPIFLENRAKVFKLINEDDKALQDQLEAIKLKTQNKIHAKIGGEKSESRNY</sequence>
<dbReference type="PROSITE" id="PS50293">
    <property type="entry name" value="TPR_REGION"/>
    <property type="match status" value="2"/>
</dbReference>
<dbReference type="PROSITE" id="PS50005">
    <property type="entry name" value="TPR"/>
    <property type="match status" value="8"/>
</dbReference>
<evidence type="ECO:0000256" key="2">
    <source>
        <dbReference type="ARBA" id="ARBA00022803"/>
    </source>
</evidence>
<dbReference type="Proteomes" id="UP001150062">
    <property type="component" value="Unassembled WGS sequence"/>
</dbReference>